<name>A0A7X6DIG2_9BURK</name>
<keyword evidence="7 10" id="KW-0143">Chaperone</keyword>
<feature type="region of interest" description="A; substrate-binding" evidence="10">
    <location>
        <begin position="1"/>
        <end position="344"/>
    </location>
</feature>
<dbReference type="GO" id="GO:0140662">
    <property type="term" value="F:ATP-dependent protein folding chaperone"/>
    <property type="evidence" value="ECO:0007669"/>
    <property type="project" value="InterPro"/>
</dbReference>
<reference evidence="13 14" key="1">
    <citation type="journal article" date="2020" name="Nature">
        <title>Bacterial chemolithoautotrophy via manganese oxidation.</title>
        <authorList>
            <person name="Yu H."/>
            <person name="Leadbetter J.R."/>
        </authorList>
    </citation>
    <scope>NUCLEOTIDE SEQUENCE [LARGE SCALE GENOMIC DNA]</scope>
    <source>
        <strain evidence="13 14">RBP-1</strain>
    </source>
</reference>
<comment type="subcellular location">
    <subcellularLocation>
        <location evidence="1 10">Cytoplasm</location>
    </subcellularLocation>
</comment>
<dbReference type="AlphaFoldDB" id="A0A7X6DIG2"/>
<gene>
    <name evidence="10 13" type="primary">htpG</name>
    <name evidence="13" type="ORF">RAMLITH_18225</name>
</gene>
<dbReference type="PROSITE" id="PS00298">
    <property type="entry name" value="HSP90"/>
    <property type="match status" value="1"/>
</dbReference>
<feature type="binding site" evidence="11">
    <location>
        <position position="99"/>
    </location>
    <ligand>
        <name>ATP</name>
        <dbReference type="ChEBI" id="CHEBI:30616"/>
    </ligand>
</feature>
<sequence length="636" mass="71086">MSQKKTLSFQAEVAQLLHLVTHSLYSNKEIFLRELISNASDACDKLRFEALHNNALYEDQPNLEVRVSFDRQARTLTIADNGIGLSRDEAIENLGTIAKSGTREFVSRLTGDQKADAQLIGQFGVGFYSGFIVADRIVVESRRAGLPPDEGVRWTSAGAGDFEVESIPRPQRGTSVTLHLREDAGDYLGTWKLKSIISRYSDHISLPILMRKEEWKEGEDNKGGEMVLTDEWETVNQASALWTRARKDITAEQYQELYKQISHDHEPPLAWSHNRVEGATEYTQLLYLPSRAPFDLWNREKAAGVKLYVKRVFIMDEAEALLPSYLRFVKGVVDSSDLPLNVSRELLQESRDVKAIREGCTKRVLAMIEDLAKHEKDEAASEEDKGKFAQFHAEFGAVLKEGLGEDMANRERLAKLLRFASTQSDAVSVSFADYKARMKEGQEAIYYITADTPAAAKNSPQLEVFRKKGIEVLLMTDRVDEWALNFLHEFDGTPLQSVAKGAVDLGKLLDESEKQAAEEAAETFKPVLERLKEALKDKAQDVRVTTRLVDSPACLVVTDSGMSMQLARMLKQAGQKVPDVKPVLEVNAAHPLVKKLEGGEHFDELAHILFDQALLAEGGLPEDPAAYVRRVNALLA</sequence>
<evidence type="ECO:0000256" key="6">
    <source>
        <dbReference type="ARBA" id="ARBA00023016"/>
    </source>
</evidence>
<dbReference type="InterPro" id="IPR020568">
    <property type="entry name" value="Ribosomal_Su5_D2-typ_SF"/>
</dbReference>
<keyword evidence="14" id="KW-1185">Reference proteome</keyword>
<evidence type="ECO:0000256" key="11">
    <source>
        <dbReference type="PIRSR" id="PIRSR002583-1"/>
    </source>
</evidence>
<evidence type="ECO:0000313" key="13">
    <source>
        <dbReference type="EMBL" id="NKE67762.1"/>
    </source>
</evidence>
<feature type="binding site" evidence="11">
    <location>
        <position position="174"/>
    </location>
    <ligand>
        <name>ATP</name>
        <dbReference type="ChEBI" id="CHEBI:30616"/>
    </ligand>
</feature>
<evidence type="ECO:0000256" key="5">
    <source>
        <dbReference type="ARBA" id="ARBA00022840"/>
    </source>
</evidence>
<dbReference type="GO" id="GO:0051082">
    <property type="term" value="F:unfolded protein binding"/>
    <property type="evidence" value="ECO:0007669"/>
    <property type="project" value="UniProtKB-UniRule"/>
</dbReference>
<dbReference type="NCBIfam" id="NF003555">
    <property type="entry name" value="PRK05218.1"/>
    <property type="match status" value="1"/>
</dbReference>
<dbReference type="GO" id="GO:0005524">
    <property type="term" value="F:ATP binding"/>
    <property type="evidence" value="ECO:0007669"/>
    <property type="project" value="UniProtKB-UniRule"/>
</dbReference>
<dbReference type="GO" id="GO:0016887">
    <property type="term" value="F:ATP hydrolysis activity"/>
    <property type="evidence" value="ECO:0007669"/>
    <property type="project" value="InterPro"/>
</dbReference>
<dbReference type="EMBL" id="VTOX01000007">
    <property type="protein sequence ID" value="NKE67762.1"/>
    <property type="molecule type" value="Genomic_DNA"/>
</dbReference>
<dbReference type="GO" id="GO:0005737">
    <property type="term" value="C:cytoplasm"/>
    <property type="evidence" value="ECO:0007669"/>
    <property type="project" value="UniProtKB-SubCell"/>
</dbReference>
<keyword evidence="4 10" id="KW-0547">Nucleotide-binding</keyword>
<dbReference type="HAMAP" id="MF_00505">
    <property type="entry name" value="HSP90"/>
    <property type="match status" value="1"/>
</dbReference>
<proteinExistence type="inferred from homology"/>
<comment type="caution">
    <text evidence="10">Lacks conserved residue(s) required for the propagation of feature annotation.</text>
</comment>
<keyword evidence="6 10" id="KW-0346">Stress response</keyword>
<feature type="binding site" evidence="11">
    <location>
        <position position="80"/>
    </location>
    <ligand>
        <name>ATP</name>
        <dbReference type="ChEBI" id="CHEBI:30616"/>
    </ligand>
</feature>
<dbReference type="FunFam" id="3.30.565.10:FF:000009">
    <property type="entry name" value="Molecular chaperone HtpG"/>
    <property type="match status" value="1"/>
</dbReference>
<dbReference type="RefSeq" id="WP_168108891.1">
    <property type="nucleotide sequence ID" value="NZ_VTOX01000007.1"/>
</dbReference>
<feature type="binding site" evidence="11">
    <location>
        <begin position="100"/>
        <end position="101"/>
    </location>
    <ligand>
        <name>ATP</name>
        <dbReference type="ChEBI" id="CHEBI:30616"/>
    </ligand>
</feature>
<dbReference type="PIRSF" id="PIRSF002583">
    <property type="entry name" value="Hsp90"/>
    <property type="match status" value="1"/>
</dbReference>
<dbReference type="SMART" id="SM00387">
    <property type="entry name" value="HATPase_c"/>
    <property type="match status" value="1"/>
</dbReference>
<feature type="binding site" evidence="11">
    <location>
        <position position="344"/>
    </location>
    <ligand>
        <name>ATP</name>
        <dbReference type="ChEBI" id="CHEBI:30616"/>
    </ligand>
</feature>
<dbReference type="PANTHER" id="PTHR11528">
    <property type="entry name" value="HEAT SHOCK PROTEIN 90 FAMILY MEMBER"/>
    <property type="match status" value="1"/>
</dbReference>
<dbReference type="InterPro" id="IPR037196">
    <property type="entry name" value="HSP90_C"/>
</dbReference>
<dbReference type="InterPro" id="IPR020575">
    <property type="entry name" value="Hsp90_N"/>
</dbReference>
<comment type="caution">
    <text evidence="13">The sequence shown here is derived from an EMBL/GenBank/DDBJ whole genome shotgun (WGS) entry which is preliminary data.</text>
</comment>
<feature type="binding site" evidence="11">
    <location>
        <position position="34"/>
    </location>
    <ligand>
        <name>ATP</name>
        <dbReference type="ChEBI" id="CHEBI:30616"/>
    </ligand>
</feature>
<evidence type="ECO:0000256" key="2">
    <source>
        <dbReference type="ARBA" id="ARBA00008239"/>
    </source>
</evidence>
<keyword evidence="3 10" id="KW-0963">Cytoplasm</keyword>
<dbReference type="SUPFAM" id="SSF54211">
    <property type="entry name" value="Ribosomal protein S5 domain 2-like"/>
    <property type="match status" value="1"/>
</dbReference>
<organism evidence="13 14">
    <name type="scientific">Ramlibacter lithotrophicus</name>
    <dbReference type="NCBI Taxonomy" id="2606681"/>
    <lineage>
        <taxon>Bacteria</taxon>
        <taxon>Pseudomonadati</taxon>
        <taxon>Pseudomonadota</taxon>
        <taxon>Betaproteobacteria</taxon>
        <taxon>Burkholderiales</taxon>
        <taxon>Comamonadaceae</taxon>
        <taxon>Ramlibacter</taxon>
    </lineage>
</organism>
<dbReference type="InterPro" id="IPR019805">
    <property type="entry name" value="Heat_shock_protein_90_CS"/>
</dbReference>
<dbReference type="Gene3D" id="3.30.565.10">
    <property type="entry name" value="Histidine kinase-like ATPase, C-terminal domain"/>
    <property type="match status" value="1"/>
</dbReference>
<dbReference type="CDD" id="cd16927">
    <property type="entry name" value="HATPase_Hsp90-like"/>
    <property type="match status" value="1"/>
</dbReference>
<dbReference type="SUPFAM" id="SSF55874">
    <property type="entry name" value="ATPase domain of HSP90 chaperone/DNA topoisomerase II/histidine kinase"/>
    <property type="match status" value="1"/>
</dbReference>
<dbReference type="FunFam" id="3.30.230.80:FF:000002">
    <property type="entry name" value="Molecular chaperone HtpG"/>
    <property type="match status" value="1"/>
</dbReference>
<comment type="subunit">
    <text evidence="10">Homodimer.</text>
</comment>
<dbReference type="InterPro" id="IPR003594">
    <property type="entry name" value="HATPase_dom"/>
</dbReference>
<keyword evidence="5 10" id="KW-0067">ATP-binding</keyword>
<accession>A0A7X6DIG2</accession>
<dbReference type="SUPFAM" id="SSF110942">
    <property type="entry name" value="HSP90 C-terminal domain"/>
    <property type="match status" value="1"/>
</dbReference>
<dbReference type="PRINTS" id="PR00775">
    <property type="entry name" value="HEATSHOCK90"/>
</dbReference>
<dbReference type="Pfam" id="PF13589">
    <property type="entry name" value="HATPase_c_3"/>
    <property type="match status" value="1"/>
</dbReference>
<evidence type="ECO:0000256" key="1">
    <source>
        <dbReference type="ARBA" id="ARBA00004496"/>
    </source>
</evidence>
<comment type="similarity">
    <text evidence="2 10">Belongs to the heat shock protein 90 family.</text>
</comment>
<evidence type="ECO:0000256" key="3">
    <source>
        <dbReference type="ARBA" id="ARBA00022490"/>
    </source>
</evidence>
<dbReference type="Gene3D" id="1.20.120.790">
    <property type="entry name" value="Heat shock protein 90, C-terminal domain"/>
    <property type="match status" value="1"/>
</dbReference>
<dbReference type="Pfam" id="PF00183">
    <property type="entry name" value="HSP90"/>
    <property type="match status" value="1"/>
</dbReference>
<evidence type="ECO:0000256" key="7">
    <source>
        <dbReference type="ARBA" id="ARBA00023186"/>
    </source>
</evidence>
<evidence type="ECO:0000256" key="10">
    <source>
        <dbReference type="HAMAP-Rule" id="MF_00505"/>
    </source>
</evidence>
<protein>
    <recommendedName>
        <fullName evidence="9 10">Chaperone protein HtpG</fullName>
    </recommendedName>
    <alternativeName>
        <fullName evidence="10">Heat shock protein HtpG</fullName>
    </alternativeName>
    <alternativeName>
        <fullName evidence="10">High temperature protein G</fullName>
    </alternativeName>
</protein>
<feature type="binding site" evidence="11">
    <location>
        <begin position="122"/>
        <end position="127"/>
    </location>
    <ligand>
        <name>ATP</name>
        <dbReference type="ChEBI" id="CHEBI:30616"/>
    </ligand>
</feature>
<evidence type="ECO:0000256" key="8">
    <source>
        <dbReference type="ARBA" id="ARBA00058590"/>
    </source>
</evidence>
<evidence type="ECO:0000259" key="12">
    <source>
        <dbReference type="SMART" id="SM00387"/>
    </source>
</evidence>
<feature type="binding site" evidence="11">
    <location>
        <position position="38"/>
    </location>
    <ligand>
        <name>ATP</name>
        <dbReference type="ChEBI" id="CHEBI:30616"/>
    </ligand>
</feature>
<dbReference type="Proteomes" id="UP000521868">
    <property type="component" value="Unassembled WGS sequence"/>
</dbReference>
<evidence type="ECO:0000313" key="14">
    <source>
        <dbReference type="Proteomes" id="UP000521868"/>
    </source>
</evidence>
<feature type="domain" description="Histidine kinase/HSP90-like ATPase" evidence="12">
    <location>
        <begin position="27"/>
        <end position="184"/>
    </location>
</feature>
<comment type="function">
    <text evidence="8 10">Molecular chaperone. Has ATPase activity.</text>
</comment>
<evidence type="ECO:0000256" key="4">
    <source>
        <dbReference type="ARBA" id="ARBA00022741"/>
    </source>
</evidence>
<dbReference type="InterPro" id="IPR036890">
    <property type="entry name" value="HATPase_C_sf"/>
</dbReference>
<dbReference type="Gene3D" id="3.40.50.11260">
    <property type="match status" value="1"/>
</dbReference>
<feature type="binding site" evidence="11">
    <location>
        <position position="93"/>
    </location>
    <ligand>
        <name>ATP</name>
        <dbReference type="ChEBI" id="CHEBI:30616"/>
    </ligand>
</feature>
<dbReference type="Gene3D" id="3.30.230.80">
    <property type="match status" value="1"/>
</dbReference>
<feature type="region of interest" description="C" evidence="10">
    <location>
        <begin position="569"/>
        <end position="636"/>
    </location>
</feature>
<dbReference type="InterPro" id="IPR001404">
    <property type="entry name" value="Hsp90_fam"/>
</dbReference>
<evidence type="ECO:0000256" key="9">
    <source>
        <dbReference type="ARBA" id="ARBA00070675"/>
    </source>
</evidence>